<evidence type="ECO:0000256" key="4">
    <source>
        <dbReference type="ARBA" id="ARBA00022679"/>
    </source>
</evidence>
<evidence type="ECO:0000256" key="8">
    <source>
        <dbReference type="PROSITE-ProRule" id="PRU10141"/>
    </source>
</evidence>
<evidence type="ECO:0000259" key="9">
    <source>
        <dbReference type="PROSITE" id="PS50011"/>
    </source>
</evidence>
<dbReference type="GO" id="GO:0005737">
    <property type="term" value="C:cytoplasm"/>
    <property type="evidence" value="ECO:0007669"/>
    <property type="project" value="UniProtKB-SubCell"/>
</dbReference>
<dbReference type="PANTHER" id="PTHR22969">
    <property type="entry name" value="IKB KINASE"/>
    <property type="match status" value="1"/>
</dbReference>
<dbReference type="InterPro" id="IPR011009">
    <property type="entry name" value="Kinase-like_dom_sf"/>
</dbReference>
<evidence type="ECO:0000256" key="3">
    <source>
        <dbReference type="ARBA" id="ARBA00022527"/>
    </source>
</evidence>
<protein>
    <recommendedName>
        <fullName evidence="9">Protein kinase domain-containing protein</fullName>
    </recommendedName>
</protein>
<dbReference type="PROSITE" id="PS50011">
    <property type="entry name" value="PROTEIN_KINASE_DOM"/>
    <property type="match status" value="1"/>
</dbReference>
<reference evidence="10" key="1">
    <citation type="submission" date="2020-07" db="EMBL/GenBank/DDBJ databases">
        <title>A long reads based de novo assembly of the rainbow trout Arlee double haploid line genome.</title>
        <authorList>
            <person name="Gao G."/>
            <person name="Palti Y."/>
        </authorList>
    </citation>
    <scope>NUCLEOTIDE SEQUENCE [LARGE SCALE GENOMIC DNA]</scope>
</reference>
<evidence type="ECO:0000256" key="1">
    <source>
        <dbReference type="ARBA" id="ARBA00004496"/>
    </source>
</evidence>
<dbReference type="InterPro" id="IPR017441">
    <property type="entry name" value="Protein_kinase_ATP_BS"/>
</dbReference>
<evidence type="ECO:0000256" key="7">
    <source>
        <dbReference type="ARBA" id="ARBA00022840"/>
    </source>
</evidence>
<keyword evidence="5 8" id="KW-0547">Nucleotide-binding</keyword>
<name>A0A8K9UN15_ONCMY</name>
<keyword evidence="2" id="KW-0963">Cytoplasm</keyword>
<feature type="domain" description="Protein kinase" evidence="9">
    <location>
        <begin position="8"/>
        <end position="136"/>
    </location>
</feature>
<reference evidence="10" key="2">
    <citation type="submission" date="2025-08" db="UniProtKB">
        <authorList>
            <consortium name="Ensembl"/>
        </authorList>
    </citation>
    <scope>IDENTIFICATION</scope>
</reference>
<dbReference type="AlphaFoldDB" id="A0A8K9UN15"/>
<keyword evidence="6" id="KW-0418">Kinase</keyword>
<dbReference type="Gene3D" id="3.30.200.20">
    <property type="entry name" value="Phosphorylase Kinase, domain 1"/>
    <property type="match status" value="1"/>
</dbReference>
<dbReference type="InterPro" id="IPR051180">
    <property type="entry name" value="IKK"/>
</dbReference>
<dbReference type="GO" id="GO:0004674">
    <property type="term" value="F:protein serine/threonine kinase activity"/>
    <property type="evidence" value="ECO:0007669"/>
    <property type="project" value="UniProtKB-KW"/>
</dbReference>
<sequence>MVSTANLWSLEDVLGQGTTASIYKARNKMTGQQVAVKVFKLMSYSRPYKVQMREFEMLRRLNHNNIVKLFSVEERGSTNRFLPSSNLISHRVLVMEYCSGGSLLSLLVEPENAFGLPELELLIVLHCVGQCMCGWR</sequence>
<feature type="binding site" evidence="8">
    <location>
        <position position="37"/>
    </location>
    <ligand>
        <name>ATP</name>
        <dbReference type="ChEBI" id="CHEBI:30616"/>
    </ligand>
</feature>
<evidence type="ECO:0000313" key="10">
    <source>
        <dbReference type="Ensembl" id="ENSOMYP00000113894.1"/>
    </source>
</evidence>
<dbReference type="GO" id="GO:0005524">
    <property type="term" value="F:ATP binding"/>
    <property type="evidence" value="ECO:0007669"/>
    <property type="project" value="UniProtKB-UniRule"/>
</dbReference>
<evidence type="ECO:0000313" key="11">
    <source>
        <dbReference type="Proteomes" id="UP000694395"/>
    </source>
</evidence>
<keyword evidence="4" id="KW-0808">Transferase</keyword>
<dbReference type="SUPFAM" id="SSF56112">
    <property type="entry name" value="Protein kinase-like (PK-like)"/>
    <property type="match status" value="1"/>
</dbReference>
<dbReference type="Proteomes" id="UP000694395">
    <property type="component" value="Chromosome 7"/>
</dbReference>
<dbReference type="Ensembl" id="ENSOMYT00000133697.1">
    <property type="protein sequence ID" value="ENSOMYP00000113894.1"/>
    <property type="gene ID" value="ENSOMYG00000018642.2"/>
</dbReference>
<evidence type="ECO:0000256" key="6">
    <source>
        <dbReference type="ARBA" id="ARBA00022777"/>
    </source>
</evidence>
<evidence type="ECO:0000256" key="2">
    <source>
        <dbReference type="ARBA" id="ARBA00022490"/>
    </source>
</evidence>
<proteinExistence type="predicted"/>
<accession>A0A8K9UN15</accession>
<organism evidence="10 11">
    <name type="scientific">Oncorhynchus mykiss</name>
    <name type="common">Rainbow trout</name>
    <name type="synonym">Salmo gairdneri</name>
    <dbReference type="NCBI Taxonomy" id="8022"/>
    <lineage>
        <taxon>Eukaryota</taxon>
        <taxon>Metazoa</taxon>
        <taxon>Chordata</taxon>
        <taxon>Craniata</taxon>
        <taxon>Vertebrata</taxon>
        <taxon>Euteleostomi</taxon>
        <taxon>Actinopterygii</taxon>
        <taxon>Neopterygii</taxon>
        <taxon>Teleostei</taxon>
        <taxon>Protacanthopterygii</taxon>
        <taxon>Salmoniformes</taxon>
        <taxon>Salmonidae</taxon>
        <taxon>Salmoninae</taxon>
        <taxon>Oncorhynchus</taxon>
    </lineage>
</organism>
<dbReference type="PROSITE" id="PS00107">
    <property type="entry name" value="PROTEIN_KINASE_ATP"/>
    <property type="match status" value="1"/>
</dbReference>
<dbReference type="SMART" id="SM00220">
    <property type="entry name" value="S_TKc"/>
    <property type="match status" value="1"/>
</dbReference>
<dbReference type="FunFam" id="3.30.200.20:FF:000106">
    <property type="entry name" value="serine/threonine-protein kinase TBK1 isoform X1"/>
    <property type="match status" value="1"/>
</dbReference>
<dbReference type="Pfam" id="PF00069">
    <property type="entry name" value="Pkinase"/>
    <property type="match status" value="1"/>
</dbReference>
<dbReference type="GeneTree" id="ENSGT00950000182937"/>
<dbReference type="PANTHER" id="PTHR22969:SF10">
    <property type="entry name" value="INHIBITOR OF NUCLEAR FACTOR KAPPA-B KINASE SUBUNIT EPSILON"/>
    <property type="match status" value="1"/>
</dbReference>
<keyword evidence="11" id="KW-1185">Reference proteome</keyword>
<reference evidence="10" key="3">
    <citation type="submission" date="2025-09" db="UniProtKB">
        <authorList>
            <consortium name="Ensembl"/>
        </authorList>
    </citation>
    <scope>IDENTIFICATION</scope>
</reference>
<evidence type="ECO:0000256" key="5">
    <source>
        <dbReference type="ARBA" id="ARBA00022741"/>
    </source>
</evidence>
<keyword evidence="3" id="KW-0723">Serine/threonine-protein kinase</keyword>
<keyword evidence="7 8" id="KW-0067">ATP-binding</keyword>
<dbReference type="InterPro" id="IPR000719">
    <property type="entry name" value="Prot_kinase_dom"/>
</dbReference>
<comment type="subcellular location">
    <subcellularLocation>
        <location evidence="1">Cytoplasm</location>
    </subcellularLocation>
</comment>